<dbReference type="InterPro" id="IPR023299">
    <property type="entry name" value="ATPase_P-typ_cyto_dom_N"/>
</dbReference>
<dbReference type="InterPro" id="IPR036412">
    <property type="entry name" value="HAD-like_sf"/>
</dbReference>
<sequence length="1069" mass="120092">MVFRKFSVAGHAWVHDLDIRLSAQEEPPIVANKIRNSTASARLSTSRKSQSSTQVHQKSRDQHGVLRTSVTSIGGKETGKSAGDTTNIDGTHERLSVDILHQMASLPRKSNVGSIGGRSSMATVQRTGTIQSSVWKSSADPKKTQSHRSTVELLQYLQTNPNGVYARRCRFFILSIAICHSCIPEFEGDLNNLKNLEYNAASPDEIALVSAARDLGFIVTDRQHQSLTICSYPQGLDMPPVNEVYKILETIEFSSARKRMSVLVQFPDGRICIICKGADNVILERLRSSDLAREKAADISKQSDTRKAMEAEFIMARNSLSSLPRASVGSVPRASININRENAVGSLENWLSNTNNEDEVHEIASNARRSMQVARQRKYGEKVITPRESLSSLRYESSAVTRSIDVNPITELVDAAKMLQTNDDFVIDDRLVLNEDYVIERTLEHIEDFSTEGLRTLLYSYRWMDKEEYDVWVVSYSEARTSLVDRQLKIENVGELVEHNLELCGATAIEDKLQKGVPETIDKLRRANIRLWMLTGDKRETAINVGYACRLIKDYSTVVVLRTEEGDLTGKITAALSEIEAGRVAHCVVVIDGATLTKIEEDMTLMTLFIDLGVKADSVVCCRASPSQKAAMVIAVRKKVKDSITLAIGDGANDIAMIQSADVGIGITGKEGLQAARTSDYSIAQFRYLSKLLLVHGRWNYVRICKYILGTFYKEIMFYLTQFFFQSNTMYTGSSLYENWSLSMFNTLFTSLPVICIGAFEKDMNPATLIAVPELYAKGQQNQAFNFKVFAGWMVLACGQSALISFLSYNFYGLYALRDNSTYALGVIPFSVCIFLITLKLQFLEVRARTIINLAVVLISVGGWFIWNLIIGAIMGRNGSKIFYVSHAFEQRFGQYAEWWASFWVIIAICAILEIIITTVRTSIAPTDSDVFAQLEGDVGVRLRLEEEAWEELQASWNYAGHDDLEARGFDIVGDEYESQSQSRNSNLTSSQKIGNRLFRKKASNVRRHARDDSQNSFGSVTRKRDSIKQKFGLGKEYRKASFEYEREIEEILRHRAGDMDIELENRRK</sequence>
<dbReference type="NCBIfam" id="TIGR01652">
    <property type="entry name" value="ATPase-Plipid"/>
    <property type="match status" value="1"/>
</dbReference>
<evidence type="ECO:0000256" key="8">
    <source>
        <dbReference type="ARBA" id="ARBA00022967"/>
    </source>
</evidence>
<dbReference type="FunFam" id="3.40.1110.10:FF:000090">
    <property type="entry name" value="Phospholipid-transporting ATPase"/>
    <property type="match status" value="1"/>
</dbReference>
<dbReference type="SUPFAM" id="SSF56784">
    <property type="entry name" value="HAD-like"/>
    <property type="match status" value="1"/>
</dbReference>
<keyword evidence="7 13" id="KW-0460">Magnesium</keyword>
<comment type="catalytic activity">
    <reaction evidence="12">
        <text>a 1,2-diacyl-sn-glycero-3-phosphoethanolamine(out) + ATP + H2O = a 1,2-diacyl-sn-glycero-3-phosphoethanolamine(in) + ADP + phosphate + H(+)</text>
        <dbReference type="Rhea" id="RHEA:66132"/>
        <dbReference type="ChEBI" id="CHEBI:15377"/>
        <dbReference type="ChEBI" id="CHEBI:15378"/>
        <dbReference type="ChEBI" id="CHEBI:30616"/>
        <dbReference type="ChEBI" id="CHEBI:43474"/>
        <dbReference type="ChEBI" id="CHEBI:64612"/>
        <dbReference type="ChEBI" id="CHEBI:456216"/>
    </reaction>
    <physiologicalReaction direction="left-to-right" evidence="12">
        <dbReference type="Rhea" id="RHEA:66133"/>
    </physiologicalReaction>
</comment>
<comment type="caution">
    <text evidence="14">Lacks conserved residue(s) required for the propagation of feature annotation.</text>
</comment>
<dbReference type="STRING" id="857566.A0A1E3PH37"/>
<keyword evidence="18" id="KW-1185">Reference proteome</keyword>
<evidence type="ECO:0000256" key="11">
    <source>
        <dbReference type="ARBA" id="ARBA00034036"/>
    </source>
</evidence>
<dbReference type="InterPro" id="IPR023214">
    <property type="entry name" value="HAD_sf"/>
</dbReference>
<dbReference type="InterPro" id="IPR023298">
    <property type="entry name" value="ATPase_P-typ_TM_dom_sf"/>
</dbReference>
<dbReference type="Pfam" id="PF13246">
    <property type="entry name" value="Cation_ATPase"/>
    <property type="match status" value="1"/>
</dbReference>
<feature type="transmembrane region" description="Helical" evidence="14">
    <location>
        <begin position="740"/>
        <end position="760"/>
    </location>
</feature>
<feature type="transmembrane region" description="Helical" evidence="14">
    <location>
        <begin position="821"/>
        <end position="839"/>
    </location>
</feature>
<dbReference type="GO" id="GO:0005886">
    <property type="term" value="C:plasma membrane"/>
    <property type="evidence" value="ECO:0007669"/>
    <property type="project" value="TreeGrafter"/>
</dbReference>
<dbReference type="GO" id="GO:0016887">
    <property type="term" value="F:ATP hydrolysis activity"/>
    <property type="evidence" value="ECO:0007669"/>
    <property type="project" value="InterPro"/>
</dbReference>
<feature type="transmembrane region" description="Helical" evidence="14">
    <location>
        <begin position="851"/>
        <end position="876"/>
    </location>
</feature>
<dbReference type="PANTHER" id="PTHR24092">
    <property type="entry name" value="PROBABLE PHOSPHOLIPID-TRANSPORTING ATPASE"/>
    <property type="match status" value="1"/>
</dbReference>
<evidence type="ECO:0000256" key="2">
    <source>
        <dbReference type="ARBA" id="ARBA00008109"/>
    </source>
</evidence>
<comment type="similarity">
    <text evidence="2 14">Belongs to the cation transport ATPase (P-type) (TC 3.A.3) family. Type IV subfamily.</text>
</comment>
<evidence type="ECO:0000256" key="15">
    <source>
        <dbReference type="SAM" id="MobiDB-lite"/>
    </source>
</evidence>
<keyword evidence="3 14" id="KW-0812">Transmembrane</keyword>
<dbReference type="FunFam" id="3.40.50.1000:FF:000172">
    <property type="entry name" value="Phospholipid-transporting ATPase"/>
    <property type="match status" value="1"/>
</dbReference>
<evidence type="ECO:0000256" key="12">
    <source>
        <dbReference type="ARBA" id="ARBA00049128"/>
    </source>
</evidence>
<organism evidence="17 18">
    <name type="scientific">Nadsonia fulvescens var. elongata DSM 6958</name>
    <dbReference type="NCBI Taxonomy" id="857566"/>
    <lineage>
        <taxon>Eukaryota</taxon>
        <taxon>Fungi</taxon>
        <taxon>Dikarya</taxon>
        <taxon>Ascomycota</taxon>
        <taxon>Saccharomycotina</taxon>
        <taxon>Dipodascomycetes</taxon>
        <taxon>Dipodascales</taxon>
        <taxon>Dipodascales incertae sedis</taxon>
        <taxon>Nadsonia</taxon>
    </lineage>
</organism>
<dbReference type="GO" id="GO:0000287">
    <property type="term" value="F:magnesium ion binding"/>
    <property type="evidence" value="ECO:0007669"/>
    <property type="project" value="UniProtKB-UniRule"/>
</dbReference>
<dbReference type="GO" id="GO:0140346">
    <property type="term" value="F:phosphatidylserine flippase activity"/>
    <property type="evidence" value="ECO:0007669"/>
    <property type="project" value="UniProtKB-ARBA"/>
</dbReference>
<keyword evidence="10 14" id="KW-0472">Membrane</keyword>
<evidence type="ECO:0000256" key="6">
    <source>
        <dbReference type="ARBA" id="ARBA00022840"/>
    </source>
</evidence>
<dbReference type="GO" id="GO:0006892">
    <property type="term" value="P:post-Golgi vesicle-mediated transport"/>
    <property type="evidence" value="ECO:0007669"/>
    <property type="project" value="TreeGrafter"/>
</dbReference>
<dbReference type="InterPro" id="IPR001757">
    <property type="entry name" value="P_typ_ATPase"/>
</dbReference>
<evidence type="ECO:0000256" key="1">
    <source>
        <dbReference type="ARBA" id="ARBA00004141"/>
    </source>
</evidence>
<evidence type="ECO:0000256" key="7">
    <source>
        <dbReference type="ARBA" id="ARBA00022842"/>
    </source>
</evidence>
<dbReference type="Gene3D" id="3.40.1110.10">
    <property type="entry name" value="Calcium-transporting ATPase, cytoplasmic domain N"/>
    <property type="match status" value="1"/>
</dbReference>
<keyword evidence="6 14" id="KW-0067">ATP-binding</keyword>
<comment type="subcellular location">
    <subcellularLocation>
        <location evidence="1 14">Membrane</location>
        <topology evidence="1 14">Multi-pass membrane protein</topology>
    </subcellularLocation>
</comment>
<reference evidence="17 18" key="1">
    <citation type="journal article" date="2016" name="Proc. Natl. Acad. Sci. U.S.A.">
        <title>Comparative genomics of biotechnologically important yeasts.</title>
        <authorList>
            <person name="Riley R."/>
            <person name="Haridas S."/>
            <person name="Wolfe K.H."/>
            <person name="Lopes M.R."/>
            <person name="Hittinger C.T."/>
            <person name="Goeker M."/>
            <person name="Salamov A.A."/>
            <person name="Wisecaver J.H."/>
            <person name="Long T.M."/>
            <person name="Calvey C.H."/>
            <person name="Aerts A.L."/>
            <person name="Barry K.W."/>
            <person name="Choi C."/>
            <person name="Clum A."/>
            <person name="Coughlan A.Y."/>
            <person name="Deshpande S."/>
            <person name="Douglass A.P."/>
            <person name="Hanson S.J."/>
            <person name="Klenk H.-P."/>
            <person name="LaButti K.M."/>
            <person name="Lapidus A."/>
            <person name="Lindquist E.A."/>
            <person name="Lipzen A.M."/>
            <person name="Meier-Kolthoff J.P."/>
            <person name="Ohm R.A."/>
            <person name="Otillar R.P."/>
            <person name="Pangilinan J.L."/>
            <person name="Peng Y."/>
            <person name="Rokas A."/>
            <person name="Rosa C.A."/>
            <person name="Scheuner C."/>
            <person name="Sibirny A.A."/>
            <person name="Slot J.C."/>
            <person name="Stielow J.B."/>
            <person name="Sun H."/>
            <person name="Kurtzman C.P."/>
            <person name="Blackwell M."/>
            <person name="Grigoriev I.V."/>
            <person name="Jeffries T.W."/>
        </authorList>
    </citation>
    <scope>NUCLEOTIDE SEQUENCE [LARGE SCALE GENOMIC DNA]</scope>
    <source>
        <strain evidence="17 18">DSM 6958</strain>
    </source>
</reference>
<keyword evidence="4 13" id="KW-0479">Metal-binding</keyword>
<proteinExistence type="inferred from homology"/>
<keyword evidence="8 14" id="KW-1278">Translocase</keyword>
<dbReference type="OrthoDB" id="377733at2759"/>
<dbReference type="GO" id="GO:0005524">
    <property type="term" value="F:ATP binding"/>
    <property type="evidence" value="ECO:0007669"/>
    <property type="project" value="UniProtKB-UniRule"/>
</dbReference>
<feature type="region of interest" description="Disordered" evidence="15">
    <location>
        <begin position="1002"/>
        <end position="1022"/>
    </location>
</feature>
<dbReference type="EC" id="7.6.2.1" evidence="14"/>
<dbReference type="NCBIfam" id="TIGR01494">
    <property type="entry name" value="ATPase_P-type"/>
    <property type="match status" value="1"/>
</dbReference>
<dbReference type="InterPro" id="IPR032630">
    <property type="entry name" value="P_typ_ATPase_c"/>
</dbReference>
<evidence type="ECO:0000256" key="9">
    <source>
        <dbReference type="ARBA" id="ARBA00022989"/>
    </source>
</evidence>
<dbReference type="Gene3D" id="3.40.50.1000">
    <property type="entry name" value="HAD superfamily/HAD-like"/>
    <property type="match status" value="1"/>
</dbReference>
<evidence type="ECO:0000313" key="17">
    <source>
        <dbReference type="EMBL" id="ODQ64620.1"/>
    </source>
</evidence>
<name>A0A1E3PH37_9ASCO</name>
<gene>
    <name evidence="17" type="ORF">NADFUDRAFT_83556</name>
</gene>
<keyword evidence="5 14" id="KW-0547">Nucleotide-binding</keyword>
<feature type="region of interest" description="Disordered" evidence="15">
    <location>
        <begin position="32"/>
        <end position="89"/>
    </location>
</feature>
<keyword evidence="9 14" id="KW-1133">Transmembrane helix</keyword>
<dbReference type="GO" id="GO:0005802">
    <property type="term" value="C:trans-Golgi network"/>
    <property type="evidence" value="ECO:0007669"/>
    <property type="project" value="TreeGrafter"/>
</dbReference>
<evidence type="ECO:0000256" key="10">
    <source>
        <dbReference type="ARBA" id="ARBA00023136"/>
    </source>
</evidence>
<dbReference type="AlphaFoldDB" id="A0A1E3PH37"/>
<evidence type="ECO:0000256" key="3">
    <source>
        <dbReference type="ARBA" id="ARBA00022692"/>
    </source>
</evidence>
<evidence type="ECO:0000259" key="16">
    <source>
        <dbReference type="Pfam" id="PF16212"/>
    </source>
</evidence>
<feature type="compositionally biased region" description="Polar residues" evidence="15">
    <location>
        <begin position="34"/>
        <end position="56"/>
    </location>
</feature>
<dbReference type="EMBL" id="KV454411">
    <property type="protein sequence ID" value="ODQ64620.1"/>
    <property type="molecule type" value="Genomic_DNA"/>
</dbReference>
<dbReference type="GO" id="GO:0032456">
    <property type="term" value="P:endocytic recycling"/>
    <property type="evidence" value="ECO:0007669"/>
    <property type="project" value="TreeGrafter"/>
</dbReference>
<feature type="transmembrane region" description="Helical" evidence="14">
    <location>
        <begin position="790"/>
        <end position="809"/>
    </location>
</feature>
<evidence type="ECO:0000256" key="5">
    <source>
        <dbReference type="ARBA" id="ARBA00022741"/>
    </source>
</evidence>
<dbReference type="InterPro" id="IPR006539">
    <property type="entry name" value="P-type_ATPase_IV"/>
</dbReference>
<dbReference type="SUPFAM" id="SSF81660">
    <property type="entry name" value="Metal cation-transporting ATPase, ATP-binding domain N"/>
    <property type="match status" value="1"/>
</dbReference>
<dbReference type="PANTHER" id="PTHR24092:SF174">
    <property type="entry name" value="PHOSPHOLIPID-TRANSPORTING ATPASE DNF3-RELATED"/>
    <property type="match status" value="1"/>
</dbReference>
<feature type="transmembrane region" description="Helical" evidence="14">
    <location>
        <begin position="896"/>
        <end position="917"/>
    </location>
</feature>
<comment type="catalytic activity">
    <reaction evidence="11 14">
        <text>ATP + H2O + phospholipidSide 1 = ADP + phosphate + phospholipidSide 2.</text>
        <dbReference type="EC" id="7.6.2.1"/>
    </reaction>
</comment>
<dbReference type="SUPFAM" id="SSF81665">
    <property type="entry name" value="Calcium ATPase, transmembrane domain M"/>
    <property type="match status" value="1"/>
</dbReference>
<evidence type="ECO:0000256" key="4">
    <source>
        <dbReference type="ARBA" id="ARBA00022723"/>
    </source>
</evidence>
<feature type="binding site" evidence="13">
    <location>
        <position position="1012"/>
    </location>
    <ligand>
        <name>Mg(2+)</name>
        <dbReference type="ChEBI" id="CHEBI:18420"/>
    </ligand>
</feature>
<evidence type="ECO:0000256" key="13">
    <source>
        <dbReference type="PIRSR" id="PIRSR606539-3"/>
    </source>
</evidence>
<dbReference type="Pfam" id="PF16212">
    <property type="entry name" value="PhoLip_ATPase_C"/>
    <property type="match status" value="1"/>
</dbReference>
<comment type="cofactor">
    <cofactor evidence="13">
        <name>Mg(2+)</name>
        <dbReference type="ChEBI" id="CHEBI:18420"/>
    </cofactor>
</comment>
<protein>
    <recommendedName>
        <fullName evidence="14">Phospholipid-transporting ATPase</fullName>
        <ecNumber evidence="14">7.6.2.1</ecNumber>
    </recommendedName>
</protein>
<accession>A0A1E3PH37</accession>
<evidence type="ECO:0000256" key="14">
    <source>
        <dbReference type="RuleBase" id="RU362033"/>
    </source>
</evidence>
<evidence type="ECO:0000313" key="18">
    <source>
        <dbReference type="Proteomes" id="UP000095009"/>
    </source>
</evidence>
<feature type="domain" description="P-type ATPase C-terminal" evidence="16">
    <location>
        <begin position="676"/>
        <end position="927"/>
    </location>
</feature>
<dbReference type="Proteomes" id="UP000095009">
    <property type="component" value="Unassembled WGS sequence"/>
</dbReference>
<dbReference type="Pfam" id="PF00702">
    <property type="entry name" value="Hydrolase"/>
    <property type="match status" value="1"/>
</dbReference>